<sequence length="112" mass="12921">MSYLTTTFRGNTPAQRPKPSSSRSSDKWRKCHISSLFRFMFVCQGYCFFGVVVLKSDLISRRIGNQERQVGFLRNSASPGLEPHREDRAEDLQVNFKEYVSILSLAILTHEF</sequence>
<evidence type="ECO:0000313" key="3">
    <source>
        <dbReference type="EMBL" id="KAG8188691.1"/>
    </source>
</evidence>
<keyword evidence="2" id="KW-0812">Transmembrane</keyword>
<dbReference type="EMBL" id="JAFNEN010000233">
    <property type="protein sequence ID" value="KAG8188691.1"/>
    <property type="molecule type" value="Genomic_DNA"/>
</dbReference>
<keyword evidence="4" id="KW-1185">Reference proteome</keyword>
<feature type="transmembrane region" description="Helical" evidence="2">
    <location>
        <begin position="36"/>
        <end position="54"/>
    </location>
</feature>
<feature type="compositionally biased region" description="Polar residues" evidence="1">
    <location>
        <begin position="1"/>
        <end position="14"/>
    </location>
</feature>
<proteinExistence type="predicted"/>
<dbReference type="AlphaFoldDB" id="A0AAV6UWJ2"/>
<feature type="region of interest" description="Disordered" evidence="1">
    <location>
        <begin position="1"/>
        <end position="26"/>
    </location>
</feature>
<reference evidence="3 4" key="1">
    <citation type="journal article" date="2022" name="Nat. Ecol. Evol.">
        <title>A masculinizing supergene underlies an exaggerated male reproductive morph in a spider.</title>
        <authorList>
            <person name="Hendrickx F."/>
            <person name="De Corte Z."/>
            <person name="Sonet G."/>
            <person name="Van Belleghem S.M."/>
            <person name="Kostlbacher S."/>
            <person name="Vangestel C."/>
        </authorList>
    </citation>
    <scope>NUCLEOTIDE SEQUENCE [LARGE SCALE GENOMIC DNA]</scope>
    <source>
        <tissue evidence="3">Whole body</tissue>
    </source>
</reference>
<keyword evidence="2" id="KW-0472">Membrane</keyword>
<name>A0AAV6UWJ2_9ARAC</name>
<protein>
    <submittedName>
        <fullName evidence="3">Uncharacterized protein</fullName>
    </submittedName>
</protein>
<evidence type="ECO:0000256" key="1">
    <source>
        <dbReference type="SAM" id="MobiDB-lite"/>
    </source>
</evidence>
<keyword evidence="2" id="KW-1133">Transmembrane helix</keyword>
<dbReference type="Proteomes" id="UP000827092">
    <property type="component" value="Unassembled WGS sequence"/>
</dbReference>
<accession>A0AAV6UWJ2</accession>
<organism evidence="3 4">
    <name type="scientific">Oedothorax gibbosus</name>
    <dbReference type="NCBI Taxonomy" id="931172"/>
    <lineage>
        <taxon>Eukaryota</taxon>
        <taxon>Metazoa</taxon>
        <taxon>Ecdysozoa</taxon>
        <taxon>Arthropoda</taxon>
        <taxon>Chelicerata</taxon>
        <taxon>Arachnida</taxon>
        <taxon>Araneae</taxon>
        <taxon>Araneomorphae</taxon>
        <taxon>Entelegynae</taxon>
        <taxon>Araneoidea</taxon>
        <taxon>Linyphiidae</taxon>
        <taxon>Erigoninae</taxon>
        <taxon>Oedothorax</taxon>
    </lineage>
</organism>
<evidence type="ECO:0000256" key="2">
    <source>
        <dbReference type="SAM" id="Phobius"/>
    </source>
</evidence>
<comment type="caution">
    <text evidence="3">The sequence shown here is derived from an EMBL/GenBank/DDBJ whole genome shotgun (WGS) entry which is preliminary data.</text>
</comment>
<gene>
    <name evidence="3" type="ORF">JTE90_003947</name>
</gene>
<evidence type="ECO:0000313" key="4">
    <source>
        <dbReference type="Proteomes" id="UP000827092"/>
    </source>
</evidence>